<sequence length="194" mass="20177">MSMKRLTLIFAGFLGGGLCGVVTTASAGSASSSFNFTATFVGGSCAINVRENIQFNGGDLLLSTEIEEQAVAATETFDLTLSKCAGWGLTPSIKVSGKTTTSFGPALFRDALGERDSNGYGILLTTAGNASFDLNNNLAANGVIPAKNWSTSNQLSSIETTLPMVATLTCGDCNYAGRQGGEFKATVTFDFVYE</sequence>
<comment type="caution">
    <text evidence="3">The sequence shown here is derived from an EMBL/GenBank/DDBJ whole genome shotgun (WGS) entry which is preliminary data.</text>
</comment>
<proteinExistence type="predicted"/>
<dbReference type="InterPro" id="IPR000259">
    <property type="entry name" value="Adhesion_dom_fimbrial"/>
</dbReference>
<reference evidence="3 4" key="1">
    <citation type="journal article" date="2012" name="BMC Genomics">
        <title>Comparative genomics of bacteria in the genus Providencia isolated from wild Drosophila melanogaster.</title>
        <authorList>
            <person name="Galac M.R."/>
            <person name="Lazzaro B.P."/>
        </authorList>
    </citation>
    <scope>NUCLEOTIDE SEQUENCE [LARGE SCALE GENOMIC DNA]</scope>
    <source>
        <strain evidence="3 4">DSM 19968</strain>
    </source>
</reference>
<dbReference type="GO" id="GO:0009289">
    <property type="term" value="C:pilus"/>
    <property type="evidence" value="ECO:0007669"/>
    <property type="project" value="InterPro"/>
</dbReference>
<evidence type="ECO:0000313" key="3">
    <source>
        <dbReference type="EMBL" id="EKT62036.1"/>
    </source>
</evidence>
<feature type="chain" id="PRO_5003921862" evidence="1">
    <location>
        <begin position="28"/>
        <end position="194"/>
    </location>
</feature>
<dbReference type="Gene3D" id="2.60.40.1090">
    <property type="entry name" value="Fimbrial-type adhesion domain"/>
    <property type="match status" value="1"/>
</dbReference>
<gene>
    <name evidence="3" type="ORF">OOA_09096</name>
</gene>
<dbReference type="SUPFAM" id="SSF49401">
    <property type="entry name" value="Bacterial adhesins"/>
    <property type="match status" value="1"/>
</dbReference>
<dbReference type="AlphaFoldDB" id="K8WQ12"/>
<dbReference type="HOGENOM" id="CLU_120460_0_0_6"/>
<accession>K8WQ12</accession>
<organism evidence="3 4">
    <name type="scientific">Providencia burhodogranariea DSM 19968</name>
    <dbReference type="NCBI Taxonomy" id="1141662"/>
    <lineage>
        <taxon>Bacteria</taxon>
        <taxon>Pseudomonadati</taxon>
        <taxon>Pseudomonadota</taxon>
        <taxon>Gammaproteobacteria</taxon>
        <taxon>Enterobacterales</taxon>
        <taxon>Morganellaceae</taxon>
        <taxon>Providencia</taxon>
    </lineage>
</organism>
<name>K8WQ12_9GAMM</name>
<evidence type="ECO:0000259" key="2">
    <source>
        <dbReference type="Pfam" id="PF00419"/>
    </source>
</evidence>
<dbReference type="OrthoDB" id="6460083at2"/>
<dbReference type="eggNOG" id="COG3539">
    <property type="taxonomic scope" value="Bacteria"/>
</dbReference>
<dbReference type="GO" id="GO:0007155">
    <property type="term" value="P:cell adhesion"/>
    <property type="evidence" value="ECO:0007669"/>
    <property type="project" value="InterPro"/>
</dbReference>
<protein>
    <submittedName>
        <fullName evidence="3">Putative fimbrial-like protein</fullName>
    </submittedName>
</protein>
<keyword evidence="4" id="KW-1185">Reference proteome</keyword>
<dbReference type="PATRIC" id="fig|1141662.3.peg.1842"/>
<evidence type="ECO:0000256" key="1">
    <source>
        <dbReference type="SAM" id="SignalP"/>
    </source>
</evidence>
<dbReference type="Proteomes" id="UP000009336">
    <property type="component" value="Unassembled WGS sequence"/>
</dbReference>
<dbReference type="InterPro" id="IPR036937">
    <property type="entry name" value="Adhesion_dom_fimbrial_sf"/>
</dbReference>
<dbReference type="STRING" id="1141662.OOA_09096"/>
<feature type="domain" description="Fimbrial-type adhesion" evidence="2">
    <location>
        <begin position="35"/>
        <end position="193"/>
    </location>
</feature>
<evidence type="ECO:0000313" key="4">
    <source>
        <dbReference type="Proteomes" id="UP000009336"/>
    </source>
</evidence>
<dbReference type="Pfam" id="PF00419">
    <property type="entry name" value="Fimbrial"/>
    <property type="match status" value="1"/>
</dbReference>
<dbReference type="RefSeq" id="WP_008911835.1">
    <property type="nucleotide sequence ID" value="NZ_KB233222.1"/>
</dbReference>
<dbReference type="InterPro" id="IPR008966">
    <property type="entry name" value="Adhesion_dom_sf"/>
</dbReference>
<keyword evidence="1" id="KW-0732">Signal</keyword>
<feature type="signal peptide" evidence="1">
    <location>
        <begin position="1"/>
        <end position="27"/>
    </location>
</feature>
<dbReference type="EMBL" id="AKKL01000022">
    <property type="protein sequence ID" value="EKT62036.1"/>
    <property type="molecule type" value="Genomic_DNA"/>
</dbReference>